<dbReference type="InterPro" id="IPR051395">
    <property type="entry name" value="Cytochrome_c_Peroxidase/MauG"/>
</dbReference>
<dbReference type="Gene3D" id="1.10.760.10">
    <property type="entry name" value="Cytochrome c-like domain"/>
    <property type="match status" value="2"/>
</dbReference>
<comment type="subcellular location">
    <subcellularLocation>
        <location evidence="1">Cell envelope</location>
    </subcellularLocation>
</comment>
<evidence type="ECO:0000313" key="5">
    <source>
        <dbReference type="EMBL" id="QDV06938.1"/>
    </source>
</evidence>
<dbReference type="InterPro" id="IPR004852">
    <property type="entry name" value="Di-haem_cyt_c_peroxidsae"/>
</dbReference>
<dbReference type="OrthoDB" id="9772811at2"/>
<evidence type="ECO:0000256" key="3">
    <source>
        <dbReference type="SAM" id="SignalP"/>
    </source>
</evidence>
<dbReference type="RefSeq" id="WP_145197567.1">
    <property type="nucleotide sequence ID" value="NZ_CP036434.1"/>
</dbReference>
<reference evidence="5 6" key="1">
    <citation type="submission" date="2019-02" db="EMBL/GenBank/DDBJ databases">
        <title>Deep-cultivation of Planctomycetes and their phenomic and genomic characterization uncovers novel biology.</title>
        <authorList>
            <person name="Wiegand S."/>
            <person name="Jogler M."/>
            <person name="Boedeker C."/>
            <person name="Pinto D."/>
            <person name="Vollmers J."/>
            <person name="Rivas-Marin E."/>
            <person name="Kohn T."/>
            <person name="Peeters S.H."/>
            <person name="Heuer A."/>
            <person name="Rast P."/>
            <person name="Oberbeckmann S."/>
            <person name="Bunk B."/>
            <person name="Jeske O."/>
            <person name="Meyerdierks A."/>
            <person name="Storesund J.E."/>
            <person name="Kallscheuer N."/>
            <person name="Luecker S."/>
            <person name="Lage O.M."/>
            <person name="Pohl T."/>
            <person name="Merkel B.J."/>
            <person name="Hornburger P."/>
            <person name="Mueller R.-W."/>
            <person name="Bruemmer F."/>
            <person name="Labrenz M."/>
            <person name="Spormann A.M."/>
            <person name="Op den Camp H."/>
            <person name="Overmann J."/>
            <person name="Amann R."/>
            <person name="Jetten M.S.M."/>
            <person name="Mascher T."/>
            <person name="Medema M.H."/>
            <person name="Devos D.P."/>
            <person name="Kaster A.-K."/>
            <person name="Ovreas L."/>
            <person name="Rohde M."/>
            <person name="Galperin M.Y."/>
            <person name="Jogler C."/>
        </authorList>
    </citation>
    <scope>NUCLEOTIDE SEQUENCE [LARGE SCALE GENOMIC DNA]</scope>
    <source>
        <strain evidence="5 6">Poly30</strain>
    </source>
</reference>
<dbReference type="SUPFAM" id="SSF46626">
    <property type="entry name" value="Cytochrome c"/>
    <property type="match status" value="2"/>
</dbReference>
<organism evidence="5 6">
    <name type="scientific">Saltatorellus ferox</name>
    <dbReference type="NCBI Taxonomy" id="2528018"/>
    <lineage>
        <taxon>Bacteria</taxon>
        <taxon>Pseudomonadati</taxon>
        <taxon>Planctomycetota</taxon>
        <taxon>Planctomycetia</taxon>
        <taxon>Planctomycetia incertae sedis</taxon>
        <taxon>Saltatorellus</taxon>
    </lineage>
</organism>
<dbReference type="GO" id="GO:0009055">
    <property type="term" value="F:electron transfer activity"/>
    <property type="evidence" value="ECO:0007669"/>
    <property type="project" value="InterPro"/>
</dbReference>
<evidence type="ECO:0000256" key="2">
    <source>
        <dbReference type="ARBA" id="ARBA00023002"/>
    </source>
</evidence>
<gene>
    <name evidence="5" type="ORF">Poly30_24560</name>
</gene>
<proteinExistence type="predicted"/>
<dbReference type="GO" id="GO:0030313">
    <property type="term" value="C:cell envelope"/>
    <property type="evidence" value="ECO:0007669"/>
    <property type="project" value="UniProtKB-SubCell"/>
</dbReference>
<evidence type="ECO:0000313" key="6">
    <source>
        <dbReference type="Proteomes" id="UP000320390"/>
    </source>
</evidence>
<evidence type="ECO:0000256" key="1">
    <source>
        <dbReference type="ARBA" id="ARBA00004196"/>
    </source>
</evidence>
<feature type="chain" id="PRO_5022024634" evidence="3">
    <location>
        <begin position="27"/>
        <end position="593"/>
    </location>
</feature>
<feature type="signal peptide" evidence="3">
    <location>
        <begin position="1"/>
        <end position="26"/>
    </location>
</feature>
<dbReference type="PANTHER" id="PTHR30600">
    <property type="entry name" value="CYTOCHROME C PEROXIDASE-RELATED"/>
    <property type="match status" value="1"/>
</dbReference>
<name>A0A518ES64_9BACT</name>
<dbReference type="InterPro" id="IPR036909">
    <property type="entry name" value="Cyt_c-like_dom_sf"/>
</dbReference>
<feature type="domain" description="Di-haem cytochrome c peroxidase" evidence="4">
    <location>
        <begin position="74"/>
        <end position="299"/>
    </location>
</feature>
<dbReference type="AlphaFoldDB" id="A0A518ES64"/>
<keyword evidence="5" id="KW-0575">Peroxidase</keyword>
<keyword evidence="3" id="KW-0732">Signal</keyword>
<protein>
    <submittedName>
        <fullName evidence="5">Di-heme cytochrome c peroxidase</fullName>
    </submittedName>
</protein>
<dbReference type="Pfam" id="PF03150">
    <property type="entry name" value="CCP_MauG"/>
    <property type="match status" value="1"/>
</dbReference>
<sequence length="593" mass="64360" precursor="true">MTTRNRAQRGLSLASGVLFAASLASAQVTPGTVHQGELVGDPSSPFAGVFPYPSSPYGNPFWEPSHPDFGFVERQVMLGKALFWDEQLSSDSTMACGTCHAMTAGGTDGRVGAFAPNAKFGSPGMFPQDGAQRYFFEGFNGVPAGAPPAPVENKMKRVTELTAPSMINAVYFNKLFWQHRAGPEFNDMNSGGSPLPGFSDFAAPESLIAFPPVSPTEMGHDDIAWATGQIQYKLAKSEILRLATPSSVPPDIAWLQGQRYDDIFNWLYGSDPSGNPVTRERISMSIAQYMRTLISDKAPVFHESLITERERHAMELLEVNGCFRCHSSSGSPQFDPSGAGFVDKFDALFSDGQLHDIGLPPPGDVATDPVTGNPAAPEMKTPSFLNMGLRNRFFHSGQFTDVPTLLAFYNQELPDQPRNVFNPPLTPDEKDAMLELWTHGFTDPRVANETFPFDRPDLHSERLTAMGSLENRYGTPFGGAMGRPQIISTPPATDGEPWFKSGLANARPSAPTRFALSMTPGSPAPGFLIGGSINWSPGMTVQPDGMATWWEMNMPLLGITGMAGSSVYGQWFIWDGSTPQGYATTRGARYIVQ</sequence>
<dbReference type="Proteomes" id="UP000320390">
    <property type="component" value="Chromosome"/>
</dbReference>
<evidence type="ECO:0000259" key="4">
    <source>
        <dbReference type="Pfam" id="PF03150"/>
    </source>
</evidence>
<keyword evidence="6" id="KW-1185">Reference proteome</keyword>
<dbReference type="EMBL" id="CP036434">
    <property type="protein sequence ID" value="QDV06938.1"/>
    <property type="molecule type" value="Genomic_DNA"/>
</dbReference>
<dbReference type="GO" id="GO:0004130">
    <property type="term" value="F:cytochrome-c peroxidase activity"/>
    <property type="evidence" value="ECO:0007669"/>
    <property type="project" value="TreeGrafter"/>
</dbReference>
<dbReference type="GO" id="GO:0020037">
    <property type="term" value="F:heme binding"/>
    <property type="evidence" value="ECO:0007669"/>
    <property type="project" value="InterPro"/>
</dbReference>
<keyword evidence="2" id="KW-0560">Oxidoreductase</keyword>
<accession>A0A518ES64</accession>